<gene>
    <name evidence="1" type="ORF">SKTS_31260</name>
</gene>
<organism evidence="1 2">
    <name type="scientific">Sulfurimicrobium lacus</name>
    <dbReference type="NCBI Taxonomy" id="2715678"/>
    <lineage>
        <taxon>Bacteria</taxon>
        <taxon>Pseudomonadati</taxon>
        <taxon>Pseudomonadota</taxon>
        <taxon>Betaproteobacteria</taxon>
        <taxon>Nitrosomonadales</taxon>
        <taxon>Sulfuricellaceae</taxon>
        <taxon>Sulfurimicrobium</taxon>
    </lineage>
</organism>
<dbReference type="KEGG" id="slac:SKTS_31260"/>
<dbReference type="Proteomes" id="UP000502260">
    <property type="component" value="Chromosome"/>
</dbReference>
<proteinExistence type="predicted"/>
<dbReference type="EMBL" id="AP022853">
    <property type="protein sequence ID" value="BCB28240.1"/>
    <property type="molecule type" value="Genomic_DNA"/>
</dbReference>
<evidence type="ECO:0000313" key="1">
    <source>
        <dbReference type="EMBL" id="BCB28240.1"/>
    </source>
</evidence>
<sequence>MIGAGHAYADILNYTLAQTDAFLAAIDQQECRQLANLLSVTATGSQGSSDALHRMMKVLSC</sequence>
<reference evidence="2" key="1">
    <citation type="submission" date="2020-03" db="EMBL/GenBank/DDBJ databases">
        <title>Complete genome sequence of sulfur-oxidizing bacterium skT11.</title>
        <authorList>
            <person name="Kanda M."/>
            <person name="Kojima H."/>
            <person name="Fukui M."/>
        </authorList>
    </citation>
    <scope>NUCLEOTIDE SEQUENCE [LARGE SCALE GENOMIC DNA]</scope>
    <source>
        <strain evidence="2">skT11</strain>
    </source>
</reference>
<dbReference type="AlphaFoldDB" id="A0A6F8VFW6"/>
<keyword evidence="2" id="KW-1185">Reference proteome</keyword>
<protein>
    <submittedName>
        <fullName evidence="1">Uncharacterized protein</fullName>
    </submittedName>
</protein>
<name>A0A6F8VFW6_9PROT</name>
<accession>A0A6F8VFW6</accession>
<dbReference type="RefSeq" id="WP_173067278.1">
    <property type="nucleotide sequence ID" value="NZ_AP022853.1"/>
</dbReference>
<evidence type="ECO:0000313" key="2">
    <source>
        <dbReference type="Proteomes" id="UP000502260"/>
    </source>
</evidence>